<protein>
    <recommendedName>
        <fullName evidence="11">ComEC/Rec2-related protein domain-containing protein</fullName>
    </recommendedName>
</protein>
<dbReference type="STRING" id="28181.BEN30_06925"/>
<gene>
    <name evidence="9" type="ORF">BEN30_06925</name>
</gene>
<evidence type="ECO:0000313" key="10">
    <source>
        <dbReference type="Proteomes" id="UP000095347"/>
    </source>
</evidence>
<feature type="transmembrane region" description="Helical" evidence="6">
    <location>
        <begin position="356"/>
        <end position="378"/>
    </location>
</feature>
<dbReference type="Proteomes" id="UP000095347">
    <property type="component" value="Unassembled WGS sequence"/>
</dbReference>
<feature type="transmembrane region" description="Helical" evidence="6">
    <location>
        <begin position="293"/>
        <end position="312"/>
    </location>
</feature>
<proteinExistence type="predicted"/>
<dbReference type="PANTHER" id="PTHR30619">
    <property type="entry name" value="DNA INTERNALIZATION/COMPETENCE PROTEIN COMEC/REC2"/>
    <property type="match status" value="1"/>
</dbReference>
<feature type="transmembrane region" description="Helical" evidence="6">
    <location>
        <begin position="318"/>
        <end position="336"/>
    </location>
</feature>
<evidence type="ECO:0008006" key="11">
    <source>
        <dbReference type="Google" id="ProtNLM"/>
    </source>
</evidence>
<comment type="subcellular location">
    <subcellularLocation>
        <location evidence="1">Cell membrane</location>
        <topology evidence="1">Multi-pass membrane protein</topology>
    </subcellularLocation>
</comment>
<feature type="transmembrane region" description="Helical" evidence="6">
    <location>
        <begin position="31"/>
        <end position="46"/>
    </location>
</feature>
<dbReference type="Pfam" id="PF13567">
    <property type="entry name" value="DUF4131"/>
    <property type="match status" value="1"/>
</dbReference>
<keyword evidence="5 6" id="KW-0472">Membrane</keyword>
<feature type="transmembrane region" description="Helical" evidence="6">
    <location>
        <begin position="433"/>
        <end position="454"/>
    </location>
</feature>
<keyword evidence="10" id="KW-1185">Reference proteome</keyword>
<keyword evidence="3 6" id="KW-0812">Transmembrane</keyword>
<feature type="transmembrane region" description="Helical" evidence="6">
    <location>
        <begin position="53"/>
        <end position="77"/>
    </location>
</feature>
<feature type="domain" description="DUF4131" evidence="8">
    <location>
        <begin position="28"/>
        <end position="183"/>
    </location>
</feature>
<feature type="transmembrane region" description="Helical" evidence="6">
    <location>
        <begin position="491"/>
        <end position="510"/>
    </location>
</feature>
<feature type="transmembrane region" description="Helical" evidence="6">
    <location>
        <begin position="7"/>
        <end position="25"/>
    </location>
</feature>
<dbReference type="InterPro" id="IPR025405">
    <property type="entry name" value="DUF4131"/>
</dbReference>
<feature type="domain" description="ComEC/Rec2-related protein" evidence="7">
    <location>
        <begin position="231"/>
        <end position="514"/>
    </location>
</feature>
<evidence type="ECO:0000256" key="6">
    <source>
        <dbReference type="SAM" id="Phobius"/>
    </source>
</evidence>
<accession>A0A1E5Q917</accession>
<evidence type="ECO:0000256" key="2">
    <source>
        <dbReference type="ARBA" id="ARBA00022475"/>
    </source>
</evidence>
<dbReference type="NCBIfam" id="TIGR00360">
    <property type="entry name" value="ComEC_N-term"/>
    <property type="match status" value="1"/>
</dbReference>
<name>A0A1E5Q917_9PROT</name>
<dbReference type="Pfam" id="PF03772">
    <property type="entry name" value="Competence"/>
    <property type="match status" value="1"/>
</dbReference>
<reference evidence="10" key="1">
    <citation type="submission" date="2016-07" db="EMBL/GenBank/DDBJ databases">
        <authorList>
            <person name="Florea S."/>
            <person name="Webb J.S."/>
            <person name="Jaromczyk J."/>
            <person name="Schardl C.L."/>
        </authorList>
    </citation>
    <scope>NUCLEOTIDE SEQUENCE [LARGE SCALE GENOMIC DNA]</scope>
    <source>
        <strain evidence="10">MV-1</strain>
    </source>
</reference>
<evidence type="ECO:0000256" key="5">
    <source>
        <dbReference type="ARBA" id="ARBA00023136"/>
    </source>
</evidence>
<sequence>MVERDRWPLWFPVLLGLGIGLYFSLPFEPPLWFGWLFGGILGFWALRLHNRPIVAAGVLALALVLLGLGVAGLRTWWVAAPVINAESGALSLSAQVERIEVLDHGQRVSLIHLHSARLSPDATPKSVRIKLMGEQPPFLPGDWIELRANLMPPPAPAMPGAFDFQRQSYFRGLGGVGFAFGKIKVIGAAPNAGLDSLSFGFQRLRTAITQRVRDGFGVAQSGDRGAIAMALMTGERSEISEPVLNDMRASGLAHLLAISGLHVGLIAGIVFFALRAGLALIPWLALRYPIKKWAAALAILAAFAYALLAGATVPTQRAFLMVAIVLLAVVFDRRAVSMRLVAWAAMAILVLSPESLLGASFQMSFSAVVALVGVYEVLSRRGVLQHSAETKWGQVGRYMMGVALTTAVAGAATGFFAAYHFNRVADFGLAANLIAVPVTALWIMPWAVVAYALMPLGLESLALTPMGWGIDVLMRTAHTVAGWPGAVSDVAAFPTWGLVLIALGGLWLALWQGRWRLGGIPVFAIGLLSLFAESMPDVIIHADAKLAAVRTPQGHYAFSSLKTAKFERDVWLRRAGLAGDMGRWTEFAKESENEQGPSGGVPKAAALRCDALGCLYQAKGQRIAFTRVPEALQEDCWAADVVVVNMPEATCPAVNLLITSTDLKRLGTHAVWLSTGSRDPTGAKGIRVKTVNGERGDRPWVLKPKR</sequence>
<keyword evidence="2" id="KW-1003">Cell membrane</keyword>
<evidence type="ECO:0000256" key="4">
    <source>
        <dbReference type="ARBA" id="ARBA00022989"/>
    </source>
</evidence>
<evidence type="ECO:0000256" key="1">
    <source>
        <dbReference type="ARBA" id="ARBA00004651"/>
    </source>
</evidence>
<feature type="transmembrane region" description="Helical" evidence="6">
    <location>
        <begin position="255"/>
        <end position="281"/>
    </location>
</feature>
<evidence type="ECO:0000259" key="7">
    <source>
        <dbReference type="Pfam" id="PF03772"/>
    </source>
</evidence>
<keyword evidence="4 6" id="KW-1133">Transmembrane helix</keyword>
<comment type="caution">
    <text evidence="9">The sequence shown here is derived from an EMBL/GenBank/DDBJ whole genome shotgun (WGS) entry which is preliminary data.</text>
</comment>
<dbReference type="PANTHER" id="PTHR30619:SF1">
    <property type="entry name" value="RECOMBINATION PROTEIN 2"/>
    <property type="match status" value="1"/>
</dbReference>
<feature type="transmembrane region" description="Helical" evidence="6">
    <location>
        <begin position="517"/>
        <end position="535"/>
    </location>
</feature>
<dbReference type="GO" id="GO:0005886">
    <property type="term" value="C:plasma membrane"/>
    <property type="evidence" value="ECO:0007669"/>
    <property type="project" value="UniProtKB-SubCell"/>
</dbReference>
<dbReference type="InterPro" id="IPR052159">
    <property type="entry name" value="Competence_DNA_uptake"/>
</dbReference>
<evidence type="ECO:0000259" key="8">
    <source>
        <dbReference type="Pfam" id="PF13567"/>
    </source>
</evidence>
<dbReference type="AlphaFoldDB" id="A0A1E5Q917"/>
<feature type="transmembrane region" description="Helical" evidence="6">
    <location>
        <begin position="398"/>
        <end position="421"/>
    </location>
</feature>
<evidence type="ECO:0000313" key="9">
    <source>
        <dbReference type="EMBL" id="OEJ68000.1"/>
    </source>
</evidence>
<dbReference type="InterPro" id="IPR004477">
    <property type="entry name" value="ComEC_N"/>
</dbReference>
<dbReference type="EMBL" id="MCGG01000017">
    <property type="protein sequence ID" value="OEJ68000.1"/>
    <property type="molecule type" value="Genomic_DNA"/>
</dbReference>
<evidence type="ECO:0000256" key="3">
    <source>
        <dbReference type="ARBA" id="ARBA00022692"/>
    </source>
</evidence>
<organism evidence="9 10">
    <name type="scientific">Magnetovibrio blakemorei</name>
    <dbReference type="NCBI Taxonomy" id="28181"/>
    <lineage>
        <taxon>Bacteria</taxon>
        <taxon>Pseudomonadati</taxon>
        <taxon>Pseudomonadota</taxon>
        <taxon>Alphaproteobacteria</taxon>
        <taxon>Rhodospirillales</taxon>
        <taxon>Magnetovibrionaceae</taxon>
        <taxon>Magnetovibrio</taxon>
    </lineage>
</organism>